<reference evidence="10 11" key="1">
    <citation type="submission" date="2019-11" db="EMBL/GenBank/DDBJ databases">
        <title>Pseudodesulfovibrio alkaliphilus, sp. nov., an alkaliphilic sulfate-reducing bacteria from mud volcano of Taman peninsula, Russia.</title>
        <authorList>
            <person name="Frolova A."/>
            <person name="Merkel A.Y."/>
            <person name="Slobodkin A.I."/>
        </authorList>
    </citation>
    <scope>NUCLEOTIDE SEQUENCE [LARGE SCALE GENOMIC DNA]</scope>
    <source>
        <strain evidence="10 11">F-1</strain>
    </source>
</reference>
<evidence type="ECO:0000313" key="11">
    <source>
        <dbReference type="Proteomes" id="UP000461162"/>
    </source>
</evidence>
<evidence type="ECO:0000259" key="8">
    <source>
        <dbReference type="Pfam" id="PF07559"/>
    </source>
</evidence>
<comment type="similarity">
    <text evidence="2 5">Belongs to the flagella basal body rod proteins family.</text>
</comment>
<dbReference type="Gene3D" id="2.60.98.20">
    <property type="entry name" value="Flagellar hook protein FlgE"/>
    <property type="match status" value="1"/>
</dbReference>
<evidence type="ECO:0000259" key="6">
    <source>
        <dbReference type="Pfam" id="PF00460"/>
    </source>
</evidence>
<comment type="subcellular location">
    <subcellularLocation>
        <location evidence="1 5">Bacterial flagellum basal body</location>
    </subcellularLocation>
</comment>
<dbReference type="GO" id="GO:0009425">
    <property type="term" value="C:bacterial-type flagellum basal body"/>
    <property type="evidence" value="ECO:0007669"/>
    <property type="project" value="UniProtKB-SubCell"/>
</dbReference>
<dbReference type="InterPro" id="IPR053967">
    <property type="entry name" value="LlgE_F_G-like_D1"/>
</dbReference>
<feature type="domain" description="Flagellar basal-body/hook protein C-terminal" evidence="7">
    <location>
        <begin position="469"/>
        <end position="512"/>
    </location>
</feature>
<evidence type="ECO:0000256" key="5">
    <source>
        <dbReference type="RuleBase" id="RU362116"/>
    </source>
</evidence>
<sequence>MSITGSMYTGISGLKAQSQATSVVSNNLANASTTAYKSSSIAFQDVFYSTIYSGGSVDQIGNGVSVASVNTDYSQGAYATTNSATDVAITGEGFYVVIDPDTGNTYYTRAGNFIFNNQGYLVDSHGNRVQGWAMDGSSISGSLTNIVIDQSQSPPSATTAVSFSLNLDSTESDHSTSATNPYAALFERYDGTAETPLGDSTYAYSTTISVYDENGSAHDLTVYFDPVETDDGTIVWEYVVTSNPSEDKRDFGGTEMSTTSGAGMLMTGTITFSSSGNITSLTAFTLSEMPSDPSDPLAAENWELAEFDKNGYPVFLADFTGGGGQTISMNLGMYNSDTTGTGWDTSGGITSLADMTTATTPGELPSFNNGIVRTSATTSTSLNNATYSLSQDGYAPGVLVGVSINENGVLSGSYTNGQTRNLYTIALADFANTQGLLAQGSNLYSATTESGQAFIGTPGSAGFGTLASYSLEQSNVDTATELTNMIILQAVYQANAKVITTADTLLSAAINMKR</sequence>
<dbReference type="PANTHER" id="PTHR30435:SF1">
    <property type="entry name" value="FLAGELLAR HOOK PROTEIN FLGE"/>
    <property type="match status" value="1"/>
</dbReference>
<evidence type="ECO:0000259" key="7">
    <source>
        <dbReference type="Pfam" id="PF06429"/>
    </source>
</evidence>
<feature type="domain" description="Flagellar hook protein FlgE/F/G-like D1" evidence="9">
    <location>
        <begin position="88"/>
        <end position="150"/>
    </location>
</feature>
<dbReference type="SUPFAM" id="SSF117143">
    <property type="entry name" value="Flagellar hook protein flgE"/>
    <property type="match status" value="1"/>
</dbReference>
<dbReference type="Pfam" id="PF22692">
    <property type="entry name" value="LlgE_F_G_D1"/>
    <property type="match status" value="1"/>
</dbReference>
<evidence type="ECO:0000256" key="4">
    <source>
        <dbReference type="ARBA" id="ARBA00023143"/>
    </source>
</evidence>
<dbReference type="GO" id="GO:0071978">
    <property type="term" value="P:bacterial-type flagellum-dependent swarming motility"/>
    <property type="evidence" value="ECO:0007669"/>
    <property type="project" value="TreeGrafter"/>
</dbReference>
<feature type="domain" description="Flagellar basal body rod protein N-terminal" evidence="6">
    <location>
        <begin position="7"/>
        <end position="37"/>
    </location>
</feature>
<dbReference type="EMBL" id="WODC01000002">
    <property type="protein sequence ID" value="MUM76776.1"/>
    <property type="molecule type" value="Genomic_DNA"/>
</dbReference>
<dbReference type="PROSITE" id="PS00588">
    <property type="entry name" value="FLAGELLA_BB_ROD"/>
    <property type="match status" value="1"/>
</dbReference>
<dbReference type="InterPro" id="IPR019776">
    <property type="entry name" value="Flagellar_basal_body_rod_CS"/>
</dbReference>
<dbReference type="Pfam" id="PF07559">
    <property type="entry name" value="FlgE_D2"/>
    <property type="match status" value="1"/>
</dbReference>
<keyword evidence="4 5" id="KW-0975">Bacterial flagellum</keyword>
<protein>
    <recommendedName>
        <fullName evidence="3 5">Flagellar hook protein FlgE</fullName>
    </recommendedName>
</protein>
<proteinExistence type="inferred from homology"/>
<dbReference type="GO" id="GO:0005829">
    <property type="term" value="C:cytosol"/>
    <property type="evidence" value="ECO:0007669"/>
    <property type="project" value="TreeGrafter"/>
</dbReference>
<comment type="caution">
    <text evidence="10">The sequence shown here is derived from an EMBL/GenBank/DDBJ whole genome shotgun (WGS) entry which is preliminary data.</text>
</comment>
<comment type="function">
    <text evidence="5">A flexible structure which links the flagellar filament to the drive apparatus in the basal body.</text>
</comment>
<evidence type="ECO:0000256" key="3">
    <source>
        <dbReference type="ARBA" id="ARBA00019015"/>
    </source>
</evidence>
<dbReference type="Pfam" id="PF00460">
    <property type="entry name" value="Flg_bb_rod"/>
    <property type="match status" value="1"/>
</dbReference>
<evidence type="ECO:0000256" key="1">
    <source>
        <dbReference type="ARBA" id="ARBA00004117"/>
    </source>
</evidence>
<dbReference type="InterPro" id="IPR037925">
    <property type="entry name" value="FlgE/F/G-like"/>
</dbReference>
<keyword evidence="11" id="KW-1185">Reference proteome</keyword>
<evidence type="ECO:0000313" key="10">
    <source>
        <dbReference type="EMBL" id="MUM76776.1"/>
    </source>
</evidence>
<dbReference type="RefSeq" id="WP_155932431.1">
    <property type="nucleotide sequence ID" value="NZ_WODC01000002.1"/>
</dbReference>
<keyword evidence="10" id="KW-0282">Flagellum</keyword>
<gene>
    <name evidence="10" type="ORF">GKC30_03905</name>
</gene>
<keyword evidence="10" id="KW-0969">Cilium</keyword>
<dbReference type="InterPro" id="IPR001444">
    <property type="entry name" value="Flag_bb_rod_N"/>
</dbReference>
<name>A0A7K1KL16_9BACT</name>
<dbReference type="PANTHER" id="PTHR30435">
    <property type="entry name" value="FLAGELLAR PROTEIN"/>
    <property type="match status" value="1"/>
</dbReference>
<organism evidence="10 11">
    <name type="scientific">Pseudodesulfovibrio alkaliphilus</name>
    <dbReference type="NCBI Taxonomy" id="2661613"/>
    <lineage>
        <taxon>Bacteria</taxon>
        <taxon>Pseudomonadati</taxon>
        <taxon>Thermodesulfobacteriota</taxon>
        <taxon>Desulfovibrionia</taxon>
        <taxon>Desulfovibrionales</taxon>
        <taxon>Desulfovibrionaceae</taxon>
    </lineage>
</organism>
<dbReference type="Pfam" id="PF06429">
    <property type="entry name" value="Flg_bbr_C"/>
    <property type="match status" value="1"/>
</dbReference>
<keyword evidence="10" id="KW-0966">Cell projection</keyword>
<dbReference type="Proteomes" id="UP000461162">
    <property type="component" value="Unassembled WGS sequence"/>
</dbReference>
<dbReference type="InterPro" id="IPR037058">
    <property type="entry name" value="Falgellar_hook_FlgE_sf"/>
</dbReference>
<dbReference type="AlphaFoldDB" id="A0A7K1KL16"/>
<dbReference type="InterPro" id="IPR020013">
    <property type="entry name" value="Flagellar_FlgE/F/G"/>
</dbReference>
<feature type="domain" description="Flagellar hook protein FlgE D2" evidence="8">
    <location>
        <begin position="191"/>
        <end position="394"/>
    </location>
</feature>
<accession>A0A7K1KL16</accession>
<dbReference type="InterPro" id="IPR010930">
    <property type="entry name" value="Flg_bb/hook_C_dom"/>
</dbReference>
<dbReference type="GO" id="GO:0009424">
    <property type="term" value="C:bacterial-type flagellum hook"/>
    <property type="evidence" value="ECO:0007669"/>
    <property type="project" value="TreeGrafter"/>
</dbReference>
<evidence type="ECO:0000256" key="2">
    <source>
        <dbReference type="ARBA" id="ARBA00009677"/>
    </source>
</evidence>
<evidence type="ECO:0000259" key="9">
    <source>
        <dbReference type="Pfam" id="PF22692"/>
    </source>
</evidence>
<dbReference type="InterPro" id="IPR011491">
    <property type="entry name" value="FlgE_D2"/>
</dbReference>
<dbReference type="NCBIfam" id="TIGR03506">
    <property type="entry name" value="FlgEFG_subfam"/>
    <property type="match status" value="1"/>
</dbReference>